<gene>
    <name evidence="1" type="ORF">XENORESO_020323</name>
</gene>
<dbReference type="EMBL" id="JAHRIM010087957">
    <property type="protein sequence ID" value="MEQ2276452.1"/>
    <property type="molecule type" value="Genomic_DNA"/>
</dbReference>
<protein>
    <submittedName>
        <fullName evidence="1">Uncharacterized protein</fullName>
    </submittedName>
</protein>
<keyword evidence="2" id="KW-1185">Reference proteome</keyword>
<dbReference type="Proteomes" id="UP001444071">
    <property type="component" value="Unassembled WGS sequence"/>
</dbReference>
<name>A0ABV0X3I1_9TELE</name>
<evidence type="ECO:0000313" key="1">
    <source>
        <dbReference type="EMBL" id="MEQ2276452.1"/>
    </source>
</evidence>
<comment type="caution">
    <text evidence="1">The sequence shown here is derived from an EMBL/GenBank/DDBJ whole genome shotgun (WGS) entry which is preliminary data.</text>
</comment>
<organism evidence="1 2">
    <name type="scientific">Xenotaenia resolanae</name>
    <dbReference type="NCBI Taxonomy" id="208358"/>
    <lineage>
        <taxon>Eukaryota</taxon>
        <taxon>Metazoa</taxon>
        <taxon>Chordata</taxon>
        <taxon>Craniata</taxon>
        <taxon>Vertebrata</taxon>
        <taxon>Euteleostomi</taxon>
        <taxon>Actinopterygii</taxon>
        <taxon>Neopterygii</taxon>
        <taxon>Teleostei</taxon>
        <taxon>Neoteleostei</taxon>
        <taxon>Acanthomorphata</taxon>
        <taxon>Ovalentaria</taxon>
        <taxon>Atherinomorphae</taxon>
        <taxon>Cyprinodontiformes</taxon>
        <taxon>Goodeidae</taxon>
        <taxon>Xenotaenia</taxon>
    </lineage>
</organism>
<evidence type="ECO:0000313" key="2">
    <source>
        <dbReference type="Proteomes" id="UP001444071"/>
    </source>
</evidence>
<reference evidence="1 2" key="1">
    <citation type="submission" date="2021-06" db="EMBL/GenBank/DDBJ databases">
        <authorList>
            <person name="Palmer J.M."/>
        </authorList>
    </citation>
    <scope>NUCLEOTIDE SEQUENCE [LARGE SCALE GENOMIC DNA]</scope>
    <source>
        <strain evidence="1 2">XR_2019</strain>
        <tissue evidence="1">Muscle</tissue>
    </source>
</reference>
<sequence length="100" mass="11206">MDVQVIRNRTLIGHNEVRRSPPDTLKFYYIIPSGQAISLKVLLGPAGKVEDIYSDTTGQAAPLVRLFSGLTGTVEGWKLHLLVFFKYSLHSFHLLIVPDQ</sequence>
<proteinExistence type="predicted"/>
<accession>A0ABV0X3I1</accession>